<evidence type="ECO:0000313" key="4">
    <source>
        <dbReference type="EMBL" id="MBS2212494.1"/>
    </source>
</evidence>
<keyword evidence="1" id="KW-1133">Transmembrane helix</keyword>
<evidence type="ECO:0000313" key="5">
    <source>
        <dbReference type="Proteomes" id="UP000721861"/>
    </source>
</evidence>
<keyword evidence="1" id="KW-0812">Transmembrane</keyword>
<proteinExistence type="predicted"/>
<evidence type="ECO:0000259" key="3">
    <source>
        <dbReference type="Pfam" id="PF16344"/>
    </source>
</evidence>
<dbReference type="Pfam" id="PF04773">
    <property type="entry name" value="FecR"/>
    <property type="match status" value="1"/>
</dbReference>
<name>A0ABS5KC16_9BACT</name>
<dbReference type="Proteomes" id="UP000721861">
    <property type="component" value="Unassembled WGS sequence"/>
</dbReference>
<reference evidence="4 5" key="1">
    <citation type="journal article" date="2014" name="Int. J. Syst. Evol. Microbiol.">
        <title>Carboxylicivirga gen. nov. in the family Marinilabiliaceae with two novel species, Carboxylicivirga mesophila sp. nov. and Carboxylicivirga taeanensis sp. nov., and reclassification of Cytophaga fermentans as Saccharicrinis fermentans gen. nov., comb. nov.</title>
        <authorList>
            <person name="Yang S.H."/>
            <person name="Seo H.S."/>
            <person name="Woo J.H."/>
            <person name="Oh H.M."/>
            <person name="Jang H."/>
            <person name="Lee J.H."/>
            <person name="Kim S.J."/>
            <person name="Kwon K.K."/>
        </authorList>
    </citation>
    <scope>NUCLEOTIDE SEQUENCE [LARGE SCALE GENOMIC DNA]</scope>
    <source>
        <strain evidence="4 5">JCM 18290</strain>
    </source>
</reference>
<keyword evidence="1" id="KW-0472">Membrane</keyword>
<protein>
    <submittedName>
        <fullName evidence="4">FecR family protein</fullName>
    </submittedName>
</protein>
<dbReference type="PANTHER" id="PTHR30273:SF2">
    <property type="entry name" value="PROTEIN FECR"/>
    <property type="match status" value="1"/>
</dbReference>
<dbReference type="RefSeq" id="WP_212229182.1">
    <property type="nucleotide sequence ID" value="NZ_JAGUCN010000016.1"/>
</dbReference>
<dbReference type="Gene3D" id="2.60.120.1440">
    <property type="match status" value="1"/>
</dbReference>
<feature type="domain" description="FecR protein" evidence="2">
    <location>
        <begin position="90"/>
        <end position="181"/>
    </location>
</feature>
<evidence type="ECO:0000256" key="1">
    <source>
        <dbReference type="SAM" id="Phobius"/>
    </source>
</evidence>
<dbReference type="PANTHER" id="PTHR30273">
    <property type="entry name" value="PERIPLASMIC SIGNAL SENSOR AND SIGMA FACTOR ACTIVATOR FECR-RELATED"/>
    <property type="match status" value="1"/>
</dbReference>
<dbReference type="InterPro" id="IPR032508">
    <property type="entry name" value="FecR_C"/>
</dbReference>
<dbReference type="PIRSF" id="PIRSF018266">
    <property type="entry name" value="FecR"/>
    <property type="match status" value="1"/>
</dbReference>
<evidence type="ECO:0000259" key="2">
    <source>
        <dbReference type="Pfam" id="PF04773"/>
    </source>
</evidence>
<keyword evidence="5" id="KW-1185">Reference proteome</keyword>
<dbReference type="InterPro" id="IPR006860">
    <property type="entry name" value="FecR"/>
</dbReference>
<gene>
    <name evidence="4" type="ORF">KEM09_13845</name>
</gene>
<dbReference type="EMBL" id="JAGUCN010000016">
    <property type="protein sequence ID" value="MBS2212494.1"/>
    <property type="molecule type" value="Genomic_DNA"/>
</dbReference>
<feature type="transmembrane region" description="Helical" evidence="1">
    <location>
        <begin position="66"/>
        <end position="87"/>
    </location>
</feature>
<dbReference type="InterPro" id="IPR012373">
    <property type="entry name" value="Ferrdict_sens_TM"/>
</dbReference>
<comment type="caution">
    <text evidence="4">The sequence shown here is derived from an EMBL/GenBank/DDBJ whole genome shotgun (WGS) entry which is preliminary data.</text>
</comment>
<sequence>MKNEQLHNDQLRNDEDFLRSLPELEPSYSRSKHDVWQKLEAAMEASPSERVQPVAMPAKVRTLRPVLMTAAALLVVLLATTAFFRLYTKTVSAPMGQHLTALLPDGSSIELNAGSVVKYQPLWWRFNREVQFEGEGFFKVQKGQSFEVVSSLGRTIVLGTSFNIYARKNEYKVTCYTGKVRVVSVLSGQSTDITPNMQAYIQSNGSVVSAVEEDAETNISWMNDMFFFTGTPVQIVFEEVERQYGVRIQTVGQLNDLYSGNFSRGRSADEVMNMICLSMGLKLEKTSYGYKVSQ</sequence>
<dbReference type="Gene3D" id="3.55.50.30">
    <property type="match status" value="1"/>
</dbReference>
<accession>A0ABS5KC16</accession>
<dbReference type="Pfam" id="PF16344">
    <property type="entry name" value="FecR_C"/>
    <property type="match status" value="1"/>
</dbReference>
<feature type="domain" description="Protein FecR C-terminal" evidence="3">
    <location>
        <begin position="226"/>
        <end position="284"/>
    </location>
</feature>
<organism evidence="4 5">
    <name type="scientific">Carboxylicivirga mesophila</name>
    <dbReference type="NCBI Taxonomy" id="1166478"/>
    <lineage>
        <taxon>Bacteria</taxon>
        <taxon>Pseudomonadati</taxon>
        <taxon>Bacteroidota</taxon>
        <taxon>Bacteroidia</taxon>
        <taxon>Marinilabiliales</taxon>
        <taxon>Marinilabiliaceae</taxon>
        <taxon>Carboxylicivirga</taxon>
    </lineage>
</organism>